<dbReference type="PANTHER" id="PTHR43401">
    <property type="entry name" value="L-THREONINE 3-DEHYDROGENASE"/>
    <property type="match status" value="1"/>
</dbReference>
<dbReference type="InterPro" id="IPR013154">
    <property type="entry name" value="ADH-like_N"/>
</dbReference>
<dbReference type="SMART" id="SM00829">
    <property type="entry name" value="PKS_ER"/>
    <property type="match status" value="1"/>
</dbReference>
<dbReference type="Pfam" id="PF00107">
    <property type="entry name" value="ADH_zinc_N"/>
    <property type="match status" value="1"/>
</dbReference>
<dbReference type="SUPFAM" id="SSF51735">
    <property type="entry name" value="NAD(P)-binding Rossmann-fold domains"/>
    <property type="match status" value="1"/>
</dbReference>
<evidence type="ECO:0000313" key="8">
    <source>
        <dbReference type="Proteomes" id="UP001432000"/>
    </source>
</evidence>
<keyword evidence="3 5" id="KW-0862">Zinc</keyword>
<name>A0ABZ2PL97_9NOCA</name>
<evidence type="ECO:0000256" key="4">
    <source>
        <dbReference type="ARBA" id="ARBA00023002"/>
    </source>
</evidence>
<keyword evidence="2 5" id="KW-0479">Metal-binding</keyword>
<keyword evidence="8" id="KW-1185">Reference proteome</keyword>
<keyword evidence="4" id="KW-0560">Oxidoreductase</keyword>
<evidence type="ECO:0000259" key="6">
    <source>
        <dbReference type="SMART" id="SM00829"/>
    </source>
</evidence>
<dbReference type="PANTHER" id="PTHR43401:SF5">
    <property type="entry name" value="ALCOHOL DEHYDROGENASE-RELATED"/>
    <property type="match status" value="1"/>
</dbReference>
<dbReference type="RefSeq" id="WP_338891023.1">
    <property type="nucleotide sequence ID" value="NZ_CP147846.1"/>
</dbReference>
<dbReference type="EMBL" id="CP147846">
    <property type="protein sequence ID" value="WXG69939.1"/>
    <property type="molecule type" value="Genomic_DNA"/>
</dbReference>
<dbReference type="Gene3D" id="3.90.180.10">
    <property type="entry name" value="Medium-chain alcohol dehydrogenases, catalytic domain"/>
    <property type="match status" value="1"/>
</dbReference>
<dbReference type="InterPro" id="IPR013149">
    <property type="entry name" value="ADH-like_C"/>
</dbReference>
<evidence type="ECO:0000256" key="2">
    <source>
        <dbReference type="ARBA" id="ARBA00022723"/>
    </source>
</evidence>
<dbReference type="SUPFAM" id="SSF50129">
    <property type="entry name" value="GroES-like"/>
    <property type="match status" value="1"/>
</dbReference>
<proteinExistence type="inferred from homology"/>
<evidence type="ECO:0000313" key="7">
    <source>
        <dbReference type="EMBL" id="WXG69939.1"/>
    </source>
</evidence>
<dbReference type="Pfam" id="PF08240">
    <property type="entry name" value="ADH_N"/>
    <property type="match status" value="1"/>
</dbReference>
<dbReference type="PROSITE" id="PS00059">
    <property type="entry name" value="ADH_ZINC"/>
    <property type="match status" value="1"/>
</dbReference>
<evidence type="ECO:0000256" key="3">
    <source>
        <dbReference type="ARBA" id="ARBA00022833"/>
    </source>
</evidence>
<comment type="cofactor">
    <cofactor evidence="1 5">
        <name>Zn(2+)</name>
        <dbReference type="ChEBI" id="CHEBI:29105"/>
    </cofactor>
</comment>
<dbReference type="InterPro" id="IPR036291">
    <property type="entry name" value="NAD(P)-bd_dom_sf"/>
</dbReference>
<reference evidence="7 8" key="1">
    <citation type="submission" date="2024-03" db="EMBL/GenBank/DDBJ databases">
        <title>Natural products discovery in diverse microorganisms through a two-stage MS feature dereplication strategy.</title>
        <authorList>
            <person name="Zhang R."/>
        </authorList>
    </citation>
    <scope>NUCLEOTIDE SEQUENCE [LARGE SCALE GENOMIC DNA]</scope>
    <source>
        <strain evidence="7 8">18930</strain>
    </source>
</reference>
<dbReference type="InterPro" id="IPR002328">
    <property type="entry name" value="ADH_Zn_CS"/>
</dbReference>
<evidence type="ECO:0000256" key="5">
    <source>
        <dbReference type="RuleBase" id="RU361277"/>
    </source>
</evidence>
<dbReference type="Proteomes" id="UP001432000">
    <property type="component" value="Chromosome"/>
</dbReference>
<dbReference type="InterPro" id="IPR011032">
    <property type="entry name" value="GroES-like_sf"/>
</dbReference>
<feature type="domain" description="Enoyl reductase (ER)" evidence="6">
    <location>
        <begin position="10"/>
        <end position="332"/>
    </location>
</feature>
<organism evidence="7 8">
    <name type="scientific">Rhodococcus sovatensis</name>
    <dbReference type="NCBI Taxonomy" id="1805840"/>
    <lineage>
        <taxon>Bacteria</taxon>
        <taxon>Bacillati</taxon>
        <taxon>Actinomycetota</taxon>
        <taxon>Actinomycetes</taxon>
        <taxon>Mycobacteriales</taxon>
        <taxon>Nocardiaceae</taxon>
        <taxon>Rhodococcus</taxon>
    </lineage>
</organism>
<comment type="similarity">
    <text evidence="5">Belongs to the zinc-containing alcohol dehydrogenase family.</text>
</comment>
<accession>A0ABZ2PL97</accession>
<gene>
    <name evidence="7" type="ORF">WDS16_05170</name>
</gene>
<sequence>MKAAIYETFGGPIEIRELPNPTCSPHGVVVEVEATGLCRSDWHGWRGHDPDIPLPNIPGHELAGIVVEVGDLVERFAVGARITVPFVNACGDCPPCRRGDQQVCDVQTQPGFTHHGSFADRVALEHADVNLVLLPDEIDFDTAASLGCRFATAYRAVVQVAGVQRGDVVAVHGCGGVGLSAVMIAASRGAHVIAVDPASASRELARTLGATEAYSDASSVRDVDVSLDCFGAMETMRASIGCLRPRGRHVQVGLLGENGSPTVDMGRVIAKELQVLGSHGMSAHTYPAMLAEISAGTLRPQALVREVIGIEEAAARLMTLDASGAGAGGVTIVHP</sequence>
<evidence type="ECO:0000256" key="1">
    <source>
        <dbReference type="ARBA" id="ARBA00001947"/>
    </source>
</evidence>
<protein>
    <submittedName>
        <fullName evidence="7">Alcohol dehydrogenase catalytic domain-containing protein</fullName>
    </submittedName>
</protein>
<dbReference type="InterPro" id="IPR020843">
    <property type="entry name" value="ER"/>
</dbReference>
<dbReference type="InterPro" id="IPR050129">
    <property type="entry name" value="Zn_alcohol_dh"/>
</dbReference>